<dbReference type="AlphaFoldDB" id="A0A5K7ZK05"/>
<gene>
    <name evidence="10" type="ORF">DSCO28_08830</name>
</gene>
<keyword evidence="2" id="KW-1003">Cell membrane</keyword>
<sequence>MPRYQAKPVRTSLRDVFFILFYKAKVFVSTVIVIAAVVIVYSLFTTPLYKASGSVLLKPLFDSSQRLHTQERFDVLPVSEQDINSEINIMRSDALLRQVVETLDLHKKTSTGVAALFSKHSEDSSKTLENAVLRLRKAIEIKPVPISSIINVSLKGDDSKQITKIINTFLNAYIDYHINVHRPGGGVDFYSQQTENAKQMLRQAEEALKDFEEKESVIDIPEQKINNVTLMRALSQEASLLKAQISQTETILDKLRPFLKHGKPLDAIPEDLRTHEILVDLQKALIPLLVEKERIALMYPVGSVEYTDAQNQVNRIEKQIRVIRTQVLNGIALDLEALNRRKTILEVEMSNVERQSTRLTLNEIQLNRLKWEVEQRQRNYQLYLDIREDAIIQAQRERSRVANVSVTDWAIESSIPIYPKKVFMTLMALIAGIFAGIGGAFAAFFLDHSIKRPEDIEKAFQLPVLGDLGELDGVPNMDRNWNQR</sequence>
<dbReference type="RefSeq" id="WP_173179059.1">
    <property type="nucleotide sequence ID" value="NZ_AP021876.1"/>
</dbReference>
<dbReference type="KEGG" id="dov:DSCO28_08830"/>
<protein>
    <recommendedName>
        <fullName evidence="12">Polysaccharide chain length determinant N-terminal domain-containing protein</fullName>
    </recommendedName>
</protein>
<organism evidence="10 11">
    <name type="scientific">Desulfosarcina ovata subsp. sediminis</name>
    <dbReference type="NCBI Taxonomy" id="885957"/>
    <lineage>
        <taxon>Bacteria</taxon>
        <taxon>Pseudomonadati</taxon>
        <taxon>Thermodesulfobacteriota</taxon>
        <taxon>Desulfobacteria</taxon>
        <taxon>Desulfobacterales</taxon>
        <taxon>Desulfosarcinaceae</taxon>
        <taxon>Desulfosarcina</taxon>
    </lineage>
</organism>
<dbReference type="Pfam" id="PF13807">
    <property type="entry name" value="GNVR"/>
    <property type="match status" value="1"/>
</dbReference>
<evidence type="ECO:0000256" key="5">
    <source>
        <dbReference type="ARBA" id="ARBA00023136"/>
    </source>
</evidence>
<feature type="coiled-coil region" evidence="6">
    <location>
        <begin position="306"/>
        <end position="355"/>
    </location>
</feature>
<evidence type="ECO:0000256" key="6">
    <source>
        <dbReference type="SAM" id="Coils"/>
    </source>
</evidence>
<feature type="domain" description="Tyrosine-protein kinase G-rich" evidence="9">
    <location>
        <begin position="377"/>
        <end position="441"/>
    </location>
</feature>
<accession>A0A5K7ZK05</accession>
<dbReference type="InterPro" id="IPR050445">
    <property type="entry name" value="Bact_polysacc_biosynth/exp"/>
</dbReference>
<dbReference type="GO" id="GO:0005886">
    <property type="term" value="C:plasma membrane"/>
    <property type="evidence" value="ECO:0007669"/>
    <property type="project" value="UniProtKB-SubCell"/>
</dbReference>
<dbReference type="PANTHER" id="PTHR32309">
    <property type="entry name" value="TYROSINE-PROTEIN KINASE"/>
    <property type="match status" value="1"/>
</dbReference>
<evidence type="ECO:0000256" key="3">
    <source>
        <dbReference type="ARBA" id="ARBA00022692"/>
    </source>
</evidence>
<evidence type="ECO:0000256" key="1">
    <source>
        <dbReference type="ARBA" id="ARBA00004651"/>
    </source>
</evidence>
<evidence type="ECO:0008006" key="12">
    <source>
        <dbReference type="Google" id="ProtNLM"/>
    </source>
</evidence>
<feature type="domain" description="Polysaccharide chain length determinant N-terminal" evidence="8">
    <location>
        <begin position="12"/>
        <end position="102"/>
    </location>
</feature>
<evidence type="ECO:0000256" key="7">
    <source>
        <dbReference type="SAM" id="Phobius"/>
    </source>
</evidence>
<evidence type="ECO:0000259" key="9">
    <source>
        <dbReference type="Pfam" id="PF13807"/>
    </source>
</evidence>
<evidence type="ECO:0000313" key="11">
    <source>
        <dbReference type="Proteomes" id="UP000425960"/>
    </source>
</evidence>
<keyword evidence="4 7" id="KW-1133">Transmembrane helix</keyword>
<comment type="subcellular location">
    <subcellularLocation>
        <location evidence="1">Cell membrane</location>
        <topology evidence="1">Multi-pass membrane protein</topology>
    </subcellularLocation>
</comment>
<evidence type="ECO:0000256" key="4">
    <source>
        <dbReference type="ARBA" id="ARBA00022989"/>
    </source>
</evidence>
<dbReference type="EMBL" id="AP021876">
    <property type="protein sequence ID" value="BBO80317.1"/>
    <property type="molecule type" value="Genomic_DNA"/>
</dbReference>
<keyword evidence="3 7" id="KW-0812">Transmembrane</keyword>
<name>A0A5K7ZK05_9BACT</name>
<dbReference type="InterPro" id="IPR003856">
    <property type="entry name" value="LPS_length_determ_N"/>
</dbReference>
<proteinExistence type="predicted"/>
<keyword evidence="5 7" id="KW-0472">Membrane</keyword>
<evidence type="ECO:0000259" key="8">
    <source>
        <dbReference type="Pfam" id="PF02706"/>
    </source>
</evidence>
<dbReference type="PANTHER" id="PTHR32309:SF13">
    <property type="entry name" value="FERRIC ENTEROBACTIN TRANSPORT PROTEIN FEPE"/>
    <property type="match status" value="1"/>
</dbReference>
<evidence type="ECO:0000256" key="2">
    <source>
        <dbReference type="ARBA" id="ARBA00022475"/>
    </source>
</evidence>
<feature type="transmembrane region" description="Helical" evidence="7">
    <location>
        <begin position="422"/>
        <end position="446"/>
    </location>
</feature>
<dbReference type="GO" id="GO:0004713">
    <property type="term" value="F:protein tyrosine kinase activity"/>
    <property type="evidence" value="ECO:0007669"/>
    <property type="project" value="TreeGrafter"/>
</dbReference>
<dbReference type="InterPro" id="IPR032807">
    <property type="entry name" value="GNVR"/>
</dbReference>
<feature type="transmembrane region" description="Helical" evidence="7">
    <location>
        <begin position="20"/>
        <end position="44"/>
    </location>
</feature>
<keyword evidence="6" id="KW-0175">Coiled coil</keyword>
<reference evidence="10 11" key="1">
    <citation type="submission" date="2019-11" db="EMBL/GenBank/DDBJ databases">
        <title>Comparative genomics of hydrocarbon-degrading Desulfosarcina strains.</title>
        <authorList>
            <person name="Watanabe M."/>
            <person name="Kojima H."/>
            <person name="Fukui M."/>
        </authorList>
    </citation>
    <scope>NUCLEOTIDE SEQUENCE [LARGE SCALE GENOMIC DNA]</scope>
    <source>
        <strain evidence="10 11">28bB2T</strain>
    </source>
</reference>
<evidence type="ECO:0000313" key="10">
    <source>
        <dbReference type="EMBL" id="BBO80317.1"/>
    </source>
</evidence>
<dbReference type="Proteomes" id="UP000425960">
    <property type="component" value="Chromosome"/>
</dbReference>
<dbReference type="Pfam" id="PF02706">
    <property type="entry name" value="Wzz"/>
    <property type="match status" value="1"/>
</dbReference>
<feature type="coiled-coil region" evidence="6">
    <location>
        <begin position="187"/>
        <end position="217"/>
    </location>
</feature>